<accession>A0ABR3PT34</accession>
<dbReference type="Proteomes" id="UP001565368">
    <property type="component" value="Unassembled WGS sequence"/>
</dbReference>
<keyword evidence="2" id="KW-1185">Reference proteome</keyword>
<dbReference type="EMBL" id="JBBXJM010000007">
    <property type="protein sequence ID" value="KAL1405598.1"/>
    <property type="molecule type" value="Genomic_DNA"/>
</dbReference>
<organism evidence="1 2">
    <name type="scientific">Vanrija albida</name>
    <dbReference type="NCBI Taxonomy" id="181172"/>
    <lineage>
        <taxon>Eukaryota</taxon>
        <taxon>Fungi</taxon>
        <taxon>Dikarya</taxon>
        <taxon>Basidiomycota</taxon>
        <taxon>Agaricomycotina</taxon>
        <taxon>Tremellomycetes</taxon>
        <taxon>Trichosporonales</taxon>
        <taxon>Trichosporonaceae</taxon>
        <taxon>Vanrija</taxon>
    </lineage>
</organism>
<sequence>MGNHASKPAPLRPTTPLSLFTFYHTRPELYALLPKVVQYAGRYPILLVEWGARGIRFSSEAGGFVVHATLDRFPPFVVRLDREWPSWRRDYRGLQFRRGYEYID</sequence>
<evidence type="ECO:0000313" key="1">
    <source>
        <dbReference type="EMBL" id="KAL1405598.1"/>
    </source>
</evidence>
<dbReference type="RefSeq" id="XP_069205542.1">
    <property type="nucleotide sequence ID" value="XM_069357605.1"/>
</dbReference>
<gene>
    <name evidence="1" type="ORF">Q8F55_009237</name>
</gene>
<dbReference type="GeneID" id="95990280"/>
<name>A0ABR3PT34_9TREE</name>
<comment type="caution">
    <text evidence="1">The sequence shown here is derived from an EMBL/GenBank/DDBJ whole genome shotgun (WGS) entry which is preliminary data.</text>
</comment>
<protein>
    <submittedName>
        <fullName evidence="1">Uncharacterized protein</fullName>
    </submittedName>
</protein>
<reference evidence="1 2" key="1">
    <citation type="submission" date="2023-08" db="EMBL/GenBank/DDBJ databases">
        <title>Annotated Genome Sequence of Vanrija albida AlHP1.</title>
        <authorList>
            <person name="Herzog R."/>
        </authorList>
    </citation>
    <scope>NUCLEOTIDE SEQUENCE [LARGE SCALE GENOMIC DNA]</scope>
    <source>
        <strain evidence="1 2">AlHP1</strain>
    </source>
</reference>
<evidence type="ECO:0000313" key="2">
    <source>
        <dbReference type="Proteomes" id="UP001565368"/>
    </source>
</evidence>
<proteinExistence type="predicted"/>